<evidence type="ECO:0000256" key="8">
    <source>
        <dbReference type="ARBA" id="ARBA00047848"/>
    </source>
</evidence>
<dbReference type="InterPro" id="IPR045865">
    <property type="entry name" value="ACT-like_dom_sf"/>
</dbReference>
<evidence type="ECO:0000256" key="5">
    <source>
        <dbReference type="ARBA" id="ARBA00023141"/>
    </source>
</evidence>
<dbReference type="Gene3D" id="3.30.70.260">
    <property type="match status" value="1"/>
</dbReference>
<evidence type="ECO:0000259" key="12">
    <source>
        <dbReference type="PROSITE" id="PS51671"/>
    </source>
</evidence>
<dbReference type="Pfam" id="PF00800">
    <property type="entry name" value="PDT"/>
    <property type="match status" value="1"/>
</dbReference>
<dbReference type="PROSITE" id="PS00857">
    <property type="entry name" value="PREPHENATE_DEHYDR_1"/>
    <property type="match status" value="1"/>
</dbReference>
<dbReference type="PROSITE" id="PS51671">
    <property type="entry name" value="ACT"/>
    <property type="match status" value="1"/>
</dbReference>
<dbReference type="PROSITE" id="PS00858">
    <property type="entry name" value="PREPHENATE_DEHYDR_2"/>
    <property type="match status" value="1"/>
</dbReference>
<accession>A0A1G7A8G8</accession>
<dbReference type="NCBIfam" id="NF008865">
    <property type="entry name" value="PRK11898.1"/>
    <property type="match status" value="1"/>
</dbReference>
<comment type="catalytic activity">
    <reaction evidence="8 10">
        <text>prephenate + H(+) = 3-phenylpyruvate + CO2 + H2O</text>
        <dbReference type="Rhea" id="RHEA:21648"/>
        <dbReference type="ChEBI" id="CHEBI:15377"/>
        <dbReference type="ChEBI" id="CHEBI:15378"/>
        <dbReference type="ChEBI" id="CHEBI:16526"/>
        <dbReference type="ChEBI" id="CHEBI:18005"/>
        <dbReference type="ChEBI" id="CHEBI:29934"/>
        <dbReference type="EC" id="4.2.1.51"/>
    </reaction>
</comment>
<keyword evidence="14" id="KW-1185">Reference proteome</keyword>
<evidence type="ECO:0000259" key="11">
    <source>
        <dbReference type="PROSITE" id="PS51171"/>
    </source>
</evidence>
<evidence type="ECO:0000256" key="9">
    <source>
        <dbReference type="PIRSR" id="PIRSR001500-2"/>
    </source>
</evidence>
<dbReference type="InterPro" id="IPR002912">
    <property type="entry name" value="ACT_dom"/>
</dbReference>
<dbReference type="Proteomes" id="UP000182744">
    <property type="component" value="Unassembled WGS sequence"/>
</dbReference>
<feature type="domain" description="ACT" evidence="12">
    <location>
        <begin position="212"/>
        <end position="289"/>
    </location>
</feature>
<comment type="pathway">
    <text evidence="1 10">Amino-acid biosynthesis; L-phenylalanine biosynthesis; phenylpyruvate from prephenate: step 1/1.</text>
</comment>
<dbReference type="PANTHER" id="PTHR21022">
    <property type="entry name" value="PREPHENATE DEHYDRATASE P PROTEIN"/>
    <property type="match status" value="1"/>
</dbReference>
<keyword evidence="5 10" id="KW-0057">Aromatic amino acid biosynthesis</keyword>
<dbReference type="Gene3D" id="3.40.190.10">
    <property type="entry name" value="Periplasmic binding protein-like II"/>
    <property type="match status" value="2"/>
</dbReference>
<sequence length="328" mass="34966">MNASAPAQNSRKLRFSFLGPRGTFCHAALNQVATDETATLLPAADVPGALRMIREGKADYGVVPIENSVEGGVNATIDTLTHGKPLEIIAEMVVPIAFALAVRPGTQLADIRRVGTHGHAWAQTRNWMAEHLPEAVHVPTTSTAAAARDLGAATGHAADFDAAICAVPTVAEYGLESLSNDIADNKNAVTRFILVGQPGEIPAPTGADKTTLMVQLPTNEAGALLRMLEQFSARGVNLSRIESRPIGDSLGRYAFSIDAEAHVHEERMQAVMVGLHRVCPKVTFLGSYPAAHGRQFRLRPGTSDADFLTARAWVGEILDRVSPNKTAE</sequence>
<proteinExistence type="predicted"/>
<dbReference type="GO" id="GO:0004664">
    <property type="term" value="F:prephenate dehydratase activity"/>
    <property type="evidence" value="ECO:0007669"/>
    <property type="project" value="UniProtKB-UniRule"/>
</dbReference>
<evidence type="ECO:0000256" key="1">
    <source>
        <dbReference type="ARBA" id="ARBA00004741"/>
    </source>
</evidence>
<evidence type="ECO:0000313" key="14">
    <source>
        <dbReference type="Proteomes" id="UP000182744"/>
    </source>
</evidence>
<dbReference type="CDD" id="cd13632">
    <property type="entry name" value="PBP2_Aa-PDT_like"/>
    <property type="match status" value="1"/>
</dbReference>
<evidence type="ECO:0000256" key="7">
    <source>
        <dbReference type="ARBA" id="ARBA00023239"/>
    </source>
</evidence>
<keyword evidence="6 10" id="KW-0584">Phenylalanine biosynthesis</keyword>
<feature type="site" description="Essential for prephenate dehydratase activity" evidence="9">
    <location>
        <position position="190"/>
    </location>
</feature>
<dbReference type="InterPro" id="IPR018528">
    <property type="entry name" value="Preph_deHydtase_CS"/>
</dbReference>
<dbReference type="EMBL" id="FNAU01000002">
    <property type="protein sequence ID" value="SDE11119.1"/>
    <property type="molecule type" value="Genomic_DNA"/>
</dbReference>
<dbReference type="FunFam" id="3.30.70.260:FF:000012">
    <property type="entry name" value="Prephenate dehydratase"/>
    <property type="match status" value="1"/>
</dbReference>
<dbReference type="PROSITE" id="PS51171">
    <property type="entry name" value="PREPHENATE_DEHYDR_3"/>
    <property type="match status" value="1"/>
</dbReference>
<keyword evidence="7 10" id="KW-0456">Lyase</keyword>
<dbReference type="PIRSF" id="PIRSF001500">
    <property type="entry name" value="Chor_mut_pdt_Ppr"/>
    <property type="match status" value="1"/>
</dbReference>
<dbReference type="GO" id="GO:0005737">
    <property type="term" value="C:cytoplasm"/>
    <property type="evidence" value="ECO:0007669"/>
    <property type="project" value="TreeGrafter"/>
</dbReference>
<evidence type="ECO:0000256" key="4">
    <source>
        <dbReference type="ARBA" id="ARBA00022605"/>
    </source>
</evidence>
<evidence type="ECO:0000256" key="3">
    <source>
        <dbReference type="ARBA" id="ARBA00021872"/>
    </source>
</evidence>
<evidence type="ECO:0000256" key="6">
    <source>
        <dbReference type="ARBA" id="ARBA00023222"/>
    </source>
</evidence>
<dbReference type="CDD" id="cd04905">
    <property type="entry name" value="ACT_CM-PDT"/>
    <property type="match status" value="1"/>
</dbReference>
<evidence type="ECO:0000256" key="10">
    <source>
        <dbReference type="RuleBase" id="RU361254"/>
    </source>
</evidence>
<dbReference type="PANTHER" id="PTHR21022:SF19">
    <property type="entry name" value="PREPHENATE DEHYDRATASE-RELATED"/>
    <property type="match status" value="1"/>
</dbReference>
<dbReference type="GO" id="GO:0009094">
    <property type="term" value="P:L-phenylalanine biosynthetic process"/>
    <property type="evidence" value="ECO:0007669"/>
    <property type="project" value="UniProtKB-UniPathway"/>
</dbReference>
<evidence type="ECO:0000256" key="2">
    <source>
        <dbReference type="ARBA" id="ARBA00013147"/>
    </source>
</evidence>
<feature type="domain" description="Prephenate dehydratase" evidence="11">
    <location>
        <begin position="14"/>
        <end position="197"/>
    </location>
</feature>
<dbReference type="FunFam" id="3.40.190.10:FF:000064">
    <property type="entry name" value="Prephenate dehydratase"/>
    <property type="match status" value="1"/>
</dbReference>
<protein>
    <recommendedName>
        <fullName evidence="3 10">Prephenate dehydratase</fullName>
        <shortName evidence="10">PDT</shortName>
        <ecNumber evidence="2 10">4.2.1.51</ecNumber>
    </recommendedName>
</protein>
<keyword evidence="4 10" id="KW-0028">Amino-acid biosynthesis</keyword>
<organism evidence="13 14">
    <name type="scientific">Actinobaculum suis</name>
    <dbReference type="NCBI Taxonomy" id="1657"/>
    <lineage>
        <taxon>Bacteria</taxon>
        <taxon>Bacillati</taxon>
        <taxon>Actinomycetota</taxon>
        <taxon>Actinomycetes</taxon>
        <taxon>Actinomycetales</taxon>
        <taxon>Actinomycetaceae</taxon>
        <taxon>Actinobaculum</taxon>
    </lineage>
</organism>
<dbReference type="UniPathway" id="UPA00121">
    <property type="reaction ID" value="UER00345"/>
</dbReference>
<reference evidence="14" key="1">
    <citation type="submission" date="2016-10" db="EMBL/GenBank/DDBJ databases">
        <authorList>
            <person name="Varghese N."/>
        </authorList>
    </citation>
    <scope>NUCLEOTIDE SEQUENCE [LARGE SCALE GENOMIC DNA]</scope>
    <source>
        <strain evidence="14">DSM 20639</strain>
    </source>
</reference>
<dbReference type="AlphaFoldDB" id="A0A1G7A8G8"/>
<dbReference type="EC" id="4.2.1.51" evidence="2 10"/>
<dbReference type="InterPro" id="IPR001086">
    <property type="entry name" value="Preph_deHydtase"/>
</dbReference>
<gene>
    <name evidence="10" type="primary">pheA</name>
    <name evidence="13" type="ORF">SAMN05421878_102124</name>
</gene>
<dbReference type="InterPro" id="IPR008242">
    <property type="entry name" value="Chor_mutase/pphenate_deHydtase"/>
</dbReference>
<name>A0A1G7A8G8_9ACTO</name>
<dbReference type="RefSeq" id="WP_074661002.1">
    <property type="nucleotide sequence ID" value="NZ_FNAU01000002.1"/>
</dbReference>
<evidence type="ECO:0000313" key="13">
    <source>
        <dbReference type="EMBL" id="SDE11119.1"/>
    </source>
</evidence>
<dbReference type="SUPFAM" id="SSF53850">
    <property type="entry name" value="Periplasmic binding protein-like II"/>
    <property type="match status" value="1"/>
</dbReference>
<dbReference type="SUPFAM" id="SSF55021">
    <property type="entry name" value="ACT-like"/>
    <property type="match status" value="1"/>
</dbReference>